<proteinExistence type="predicted"/>
<name>A0A6J5NK44_9CAUD</name>
<feature type="region of interest" description="Disordered" evidence="1">
    <location>
        <begin position="1"/>
        <end position="20"/>
    </location>
</feature>
<organism evidence="2">
    <name type="scientific">uncultured Caudovirales phage</name>
    <dbReference type="NCBI Taxonomy" id="2100421"/>
    <lineage>
        <taxon>Viruses</taxon>
        <taxon>Duplodnaviria</taxon>
        <taxon>Heunggongvirae</taxon>
        <taxon>Uroviricota</taxon>
        <taxon>Caudoviricetes</taxon>
        <taxon>Peduoviridae</taxon>
        <taxon>Maltschvirus</taxon>
        <taxon>Maltschvirus maltsch</taxon>
    </lineage>
</organism>
<gene>
    <name evidence="2" type="ORF">UFOVP678_50</name>
</gene>
<protein>
    <submittedName>
        <fullName evidence="2">Uncharacterized protein</fullName>
    </submittedName>
</protein>
<reference evidence="2" key="1">
    <citation type="submission" date="2020-04" db="EMBL/GenBank/DDBJ databases">
        <authorList>
            <person name="Chiriac C."/>
            <person name="Salcher M."/>
            <person name="Ghai R."/>
            <person name="Kavagutti S V."/>
        </authorList>
    </citation>
    <scope>NUCLEOTIDE SEQUENCE</scope>
</reference>
<accession>A0A6J5NK44</accession>
<sequence>MSNYTKATDFASKDSLSSGNPLKIVRGAEINTEFAAIQTAVNSKADLASPTFTGTLTAVTLAVTGNETVGGTLTVTGALEAASLDGGTF</sequence>
<dbReference type="EMBL" id="LR796655">
    <property type="protein sequence ID" value="CAB4157831.1"/>
    <property type="molecule type" value="Genomic_DNA"/>
</dbReference>
<evidence type="ECO:0000313" key="2">
    <source>
        <dbReference type="EMBL" id="CAB4157831.1"/>
    </source>
</evidence>
<evidence type="ECO:0000256" key="1">
    <source>
        <dbReference type="SAM" id="MobiDB-lite"/>
    </source>
</evidence>